<accession>A0AAV3HCA7</accession>
<reference evidence="1 2" key="1">
    <citation type="submission" date="2012-06" db="EMBL/GenBank/DDBJ databases">
        <title>Genomic anatomy of Escherichia coli O157:H7 outbreaks.</title>
        <authorList>
            <person name="Eppinger M."/>
            <person name="Daugherty S."/>
            <person name="Agrawal S."/>
            <person name="Galens K."/>
            <person name="Tallon L."/>
            <person name="Shefchek K."/>
            <person name="Parankush S."/>
            <person name="Cebula T.A."/>
            <person name="Feng P."/>
            <person name="Soderlund R."/>
            <person name="Mammel M.K."/>
            <person name="DebRoy C."/>
            <person name="Dudley E.G."/>
            <person name="Tarr P.I."/>
            <person name="Fraser-Liggett C."/>
            <person name="Ravel J."/>
        </authorList>
    </citation>
    <scope>NUCLEOTIDE SEQUENCE [LARGE SCALE GENOMIC DNA]</scope>
    <source>
        <strain evidence="1 2">EC1870</strain>
    </source>
</reference>
<name>A0AAV3HCA7_ECOLX</name>
<evidence type="ECO:0000313" key="1">
    <source>
        <dbReference type="EMBL" id="EKJ45906.1"/>
    </source>
</evidence>
<gene>
    <name evidence="1" type="ORF">ECEC1870_1806</name>
</gene>
<organism evidence="1 2">
    <name type="scientific">Escherichia coli EC1870</name>
    <dbReference type="NCBI Taxonomy" id="1005554"/>
    <lineage>
        <taxon>Bacteria</taxon>
        <taxon>Pseudomonadati</taxon>
        <taxon>Pseudomonadota</taxon>
        <taxon>Gammaproteobacteria</taxon>
        <taxon>Enterobacterales</taxon>
        <taxon>Enterobacteriaceae</taxon>
        <taxon>Escherichia</taxon>
    </lineage>
</organism>
<dbReference type="Proteomes" id="UP000006789">
    <property type="component" value="Unassembled WGS sequence"/>
</dbReference>
<dbReference type="AlphaFoldDB" id="A0AAV3HCA7"/>
<dbReference type="EMBL" id="AMVG01000287">
    <property type="protein sequence ID" value="EKJ45906.1"/>
    <property type="molecule type" value="Genomic_DNA"/>
</dbReference>
<sequence length="48" mass="5440">MPLNVATIEKVRHFMESVSPFPEGKHGLAKMCDIRRSYLVIPSFLPPV</sequence>
<proteinExistence type="predicted"/>
<evidence type="ECO:0000313" key="2">
    <source>
        <dbReference type="Proteomes" id="UP000006789"/>
    </source>
</evidence>
<comment type="caution">
    <text evidence="1">The sequence shown here is derived from an EMBL/GenBank/DDBJ whole genome shotgun (WGS) entry which is preliminary data.</text>
</comment>
<protein>
    <submittedName>
        <fullName evidence="1">Uncharacterized protein</fullName>
    </submittedName>
</protein>